<dbReference type="Proteomes" id="UP000178085">
    <property type="component" value="Unassembled WGS sequence"/>
</dbReference>
<comment type="caution">
    <text evidence="1">The sequence shown here is derived from an EMBL/GenBank/DDBJ whole genome shotgun (WGS) entry which is preliminary data.</text>
</comment>
<name>A0A1F4NQK5_UNCK3</name>
<accession>A0A1F4NQK5</accession>
<organism evidence="1 2">
    <name type="scientific">candidate division Kazan bacterium RIFCSPLOWO2_01_FULL_45_19</name>
    <dbReference type="NCBI Taxonomy" id="1798538"/>
    <lineage>
        <taxon>Bacteria</taxon>
        <taxon>Bacteria division Kazan-3B-28</taxon>
    </lineage>
</organism>
<protein>
    <submittedName>
        <fullName evidence="1">Uncharacterized protein</fullName>
    </submittedName>
</protein>
<proteinExistence type="predicted"/>
<dbReference type="EMBL" id="METD01000001">
    <property type="protein sequence ID" value="OGB73744.1"/>
    <property type="molecule type" value="Genomic_DNA"/>
</dbReference>
<reference evidence="1 2" key="1">
    <citation type="journal article" date="2016" name="Nat. Commun.">
        <title>Thousands of microbial genomes shed light on interconnected biogeochemical processes in an aquifer system.</title>
        <authorList>
            <person name="Anantharaman K."/>
            <person name="Brown C.T."/>
            <person name="Hug L.A."/>
            <person name="Sharon I."/>
            <person name="Castelle C.J."/>
            <person name="Probst A.J."/>
            <person name="Thomas B.C."/>
            <person name="Singh A."/>
            <person name="Wilkins M.J."/>
            <person name="Karaoz U."/>
            <person name="Brodie E.L."/>
            <person name="Williams K.H."/>
            <person name="Hubbard S.S."/>
            <person name="Banfield J.F."/>
        </authorList>
    </citation>
    <scope>NUCLEOTIDE SEQUENCE [LARGE SCALE GENOMIC DNA]</scope>
</reference>
<sequence length="85" mass="9623">MNFAQVEMQTKLAKTPEELLALLTEVTAPISWLGFKQSGEASKVLKLIENRNRQVAEARTQAIEIARQEVQNKIGHIRKFPNAYS</sequence>
<evidence type="ECO:0000313" key="1">
    <source>
        <dbReference type="EMBL" id="OGB73744.1"/>
    </source>
</evidence>
<evidence type="ECO:0000313" key="2">
    <source>
        <dbReference type="Proteomes" id="UP000178085"/>
    </source>
</evidence>
<dbReference type="AlphaFoldDB" id="A0A1F4NQK5"/>
<gene>
    <name evidence="1" type="ORF">A3K51_02835</name>
</gene>